<protein>
    <submittedName>
        <fullName evidence="2">Type IV pilus assembly PilZ</fullName>
    </submittedName>
</protein>
<accession>Q1QF83</accession>
<dbReference type="Gene3D" id="2.40.10.220">
    <property type="entry name" value="predicted glycosyltransferase like domains"/>
    <property type="match status" value="1"/>
</dbReference>
<gene>
    <name evidence="2" type="ordered locus">Nham_4536</name>
</gene>
<dbReference type="KEGG" id="nha:Nham_4536"/>
<dbReference type="eggNOG" id="COG3706">
    <property type="taxonomic scope" value="Bacteria"/>
</dbReference>
<keyword evidence="3" id="KW-1185">Reference proteome</keyword>
<feature type="domain" description="PilZ" evidence="1">
    <location>
        <begin position="4"/>
        <end position="83"/>
    </location>
</feature>
<keyword evidence="2" id="KW-0614">Plasmid</keyword>
<dbReference type="EMBL" id="CP000321">
    <property type="protein sequence ID" value="ABE65114.1"/>
    <property type="molecule type" value="Genomic_DNA"/>
</dbReference>
<evidence type="ECO:0000313" key="2">
    <source>
        <dbReference type="EMBL" id="ABE65114.1"/>
    </source>
</evidence>
<dbReference type="InterPro" id="IPR009875">
    <property type="entry name" value="PilZ_domain"/>
</dbReference>
<evidence type="ECO:0000259" key="1">
    <source>
        <dbReference type="Pfam" id="PF07238"/>
    </source>
</evidence>
<dbReference type="PROSITE" id="PS51257">
    <property type="entry name" value="PROKAR_LIPOPROTEIN"/>
    <property type="match status" value="1"/>
</dbReference>
<sequence>MEELRRKRRSRVLKAGTISFGGATISCVVRNLSTVGALLDVESPLGIPRCFTLLVASDSFAKECRVIWIKEKRVGISFEQPNDGGVQHRASEPE</sequence>
<geneLocation type="plasmid" evidence="3">
    <name>pNITHX2</name>
</geneLocation>
<dbReference type="HOGENOM" id="CLU_158569_1_0_5"/>
<reference evidence="3" key="1">
    <citation type="submission" date="2006-03" db="EMBL/GenBank/DDBJ databases">
        <title>Complete sequence of plasmid 2 of Nitrobacter hamburgensis X14.</title>
        <authorList>
            <consortium name="US DOE Joint Genome Institute"/>
            <person name="Copeland A."/>
            <person name="Lucas S."/>
            <person name="Lapidus A."/>
            <person name="Barry K."/>
            <person name="Detter J.C."/>
            <person name="Glavina del Rio T."/>
            <person name="Hammon N."/>
            <person name="Israni S."/>
            <person name="Dalin E."/>
            <person name="Tice H."/>
            <person name="Pitluck S."/>
            <person name="Chain P."/>
            <person name="Malfatti S."/>
            <person name="Shin M."/>
            <person name="Vergez L."/>
            <person name="Schmutz J."/>
            <person name="Larimer F."/>
            <person name="Land M."/>
            <person name="Hauser L."/>
            <person name="Kyrpides N."/>
            <person name="Ivanova N."/>
            <person name="Ward B."/>
            <person name="Arp D."/>
            <person name="Klotz M."/>
            <person name="Stein L."/>
            <person name="O'Mullan G."/>
            <person name="Starkenburg S."/>
            <person name="Sayavedra L."/>
            <person name="Poret-Peterson A.T."/>
            <person name="Gentry M.E."/>
            <person name="Bruce D."/>
            <person name="Richardson P."/>
        </authorList>
    </citation>
    <scope>NUCLEOTIDE SEQUENCE [LARGE SCALE GENOMIC DNA]</scope>
    <source>
        <strain evidence="3">DSM 10229 / NCIMB 13809 / X14</strain>
        <plasmid evidence="3">Plasmid pNITHX2</plasmid>
    </source>
</reference>
<organism evidence="2 3">
    <name type="scientific">Nitrobacter hamburgensis (strain DSM 10229 / NCIMB 13809 / X14)</name>
    <dbReference type="NCBI Taxonomy" id="323097"/>
    <lineage>
        <taxon>Bacteria</taxon>
        <taxon>Pseudomonadati</taxon>
        <taxon>Pseudomonadota</taxon>
        <taxon>Alphaproteobacteria</taxon>
        <taxon>Hyphomicrobiales</taxon>
        <taxon>Nitrobacteraceae</taxon>
        <taxon>Nitrobacter</taxon>
    </lineage>
</organism>
<evidence type="ECO:0000313" key="3">
    <source>
        <dbReference type="Proteomes" id="UP000001953"/>
    </source>
</evidence>
<dbReference type="SUPFAM" id="SSF141371">
    <property type="entry name" value="PilZ domain-like"/>
    <property type="match status" value="1"/>
</dbReference>
<dbReference type="GO" id="GO:0035438">
    <property type="term" value="F:cyclic-di-GMP binding"/>
    <property type="evidence" value="ECO:0007669"/>
    <property type="project" value="InterPro"/>
</dbReference>
<dbReference type="AlphaFoldDB" id="Q1QF83"/>
<dbReference type="OrthoDB" id="7409359at2"/>
<dbReference type="Pfam" id="PF07238">
    <property type="entry name" value="PilZ"/>
    <property type="match status" value="1"/>
</dbReference>
<dbReference type="Proteomes" id="UP000001953">
    <property type="component" value="Plasmid 2"/>
</dbReference>
<proteinExistence type="predicted"/>
<dbReference type="RefSeq" id="WP_011505032.1">
    <property type="nucleotide sequence ID" value="NC_007960.1"/>
</dbReference>
<name>Q1QF83_NITHX</name>